<proteinExistence type="predicted"/>
<sequence>MSGWLGREKTIFLVCYVLVKFSADGGAFAARDGSVADQDFNSPPTADGFIRRLQEEFRPPGERVSFQASVPCAGGYVENTTLAANQTACHRNFPDEAPVPISCTSHDDCETGLYCQMGFQEQGSASRPGFCDFCSSCCASLPVPLAAGEDSCGHCACTACNTTSDCEAIHQYCSSASEDVLTRVAAPGNVTFTQYAGDCIPRAAEMRLTVAVSSHVPAGEYRWVIAKEPGFGRLVVQLDHYVTSNGSDVLYVYEINGSAGMLLDQFTGEKTPTSSASAVGLKSENENQRQKAGAARIVGTRGFEMHHTLDSGQEKVFLLCCEAQ</sequence>
<comment type="caution">
    <text evidence="2">The sequence shown here is derived from an EMBL/GenBank/DDBJ whole genome shotgun (WGS) entry which is preliminary data.</text>
</comment>
<organism evidence="2 3">
    <name type="scientific">Cymbomonas tetramitiformis</name>
    <dbReference type="NCBI Taxonomy" id="36881"/>
    <lineage>
        <taxon>Eukaryota</taxon>
        <taxon>Viridiplantae</taxon>
        <taxon>Chlorophyta</taxon>
        <taxon>Pyramimonadophyceae</taxon>
        <taxon>Pyramimonadales</taxon>
        <taxon>Pyramimonadaceae</taxon>
        <taxon>Cymbomonas</taxon>
    </lineage>
</organism>
<evidence type="ECO:0000313" key="2">
    <source>
        <dbReference type="EMBL" id="KAK3236957.1"/>
    </source>
</evidence>
<dbReference type="Proteomes" id="UP001190700">
    <property type="component" value="Unassembled WGS sequence"/>
</dbReference>
<feature type="signal peptide" evidence="1">
    <location>
        <begin position="1"/>
        <end position="29"/>
    </location>
</feature>
<reference evidence="2 3" key="1">
    <citation type="journal article" date="2015" name="Genome Biol. Evol.">
        <title>Comparative Genomics of a Bacterivorous Green Alga Reveals Evolutionary Causalities and Consequences of Phago-Mixotrophic Mode of Nutrition.</title>
        <authorList>
            <person name="Burns J.A."/>
            <person name="Paasch A."/>
            <person name="Narechania A."/>
            <person name="Kim E."/>
        </authorList>
    </citation>
    <scope>NUCLEOTIDE SEQUENCE [LARGE SCALE GENOMIC DNA]</scope>
    <source>
        <strain evidence="2 3">PLY_AMNH</strain>
    </source>
</reference>
<keyword evidence="1" id="KW-0732">Signal</keyword>
<feature type="chain" id="PRO_5042153530" description="TNFR-Cys domain-containing protein" evidence="1">
    <location>
        <begin position="30"/>
        <end position="324"/>
    </location>
</feature>
<keyword evidence="3" id="KW-1185">Reference proteome</keyword>
<dbReference type="EMBL" id="LGRX02034756">
    <property type="protein sequence ID" value="KAK3236957.1"/>
    <property type="molecule type" value="Genomic_DNA"/>
</dbReference>
<protein>
    <recommendedName>
        <fullName evidence="4">TNFR-Cys domain-containing protein</fullName>
    </recommendedName>
</protein>
<accession>A0AAE0BI95</accession>
<evidence type="ECO:0008006" key="4">
    <source>
        <dbReference type="Google" id="ProtNLM"/>
    </source>
</evidence>
<dbReference type="AlphaFoldDB" id="A0AAE0BI95"/>
<name>A0AAE0BI95_9CHLO</name>
<evidence type="ECO:0000256" key="1">
    <source>
        <dbReference type="SAM" id="SignalP"/>
    </source>
</evidence>
<gene>
    <name evidence="2" type="ORF">CYMTET_52938</name>
</gene>
<evidence type="ECO:0000313" key="3">
    <source>
        <dbReference type="Proteomes" id="UP001190700"/>
    </source>
</evidence>